<keyword evidence="1 6" id="KW-0378">Hydrolase</keyword>
<dbReference type="Pfam" id="PF00561">
    <property type="entry name" value="Abhydrolase_1"/>
    <property type="match status" value="1"/>
</dbReference>
<feature type="domain" description="DUF1400" evidence="5">
    <location>
        <begin position="30"/>
        <end position="157"/>
    </location>
</feature>
<reference evidence="6" key="1">
    <citation type="submission" date="2022-06" db="EMBL/GenBank/DDBJ databases">
        <title>Genome sequence of Phormidium yuhuli AB48 isolated from an industrial photobioreactor environment.</title>
        <authorList>
            <person name="Qiu Y."/>
            <person name="Noonan A.J.C."/>
            <person name="Dofher K."/>
            <person name="Koch M."/>
            <person name="Kieft B."/>
            <person name="Lin X."/>
            <person name="Ziels R.M."/>
            <person name="Hallam S.J."/>
        </authorList>
    </citation>
    <scope>NUCLEOTIDE SEQUENCE</scope>
    <source>
        <strain evidence="6">AB48</strain>
    </source>
</reference>
<dbReference type="RefSeq" id="WP_252664973.1">
    <property type="nucleotide sequence ID" value="NZ_CP098611.1"/>
</dbReference>
<evidence type="ECO:0000256" key="3">
    <source>
        <dbReference type="ARBA" id="ARBA00023098"/>
    </source>
</evidence>
<dbReference type="Pfam" id="PF07176">
    <property type="entry name" value="DUF1400"/>
    <property type="match status" value="1"/>
</dbReference>
<evidence type="ECO:0000259" key="5">
    <source>
        <dbReference type="Pfam" id="PF07176"/>
    </source>
</evidence>
<evidence type="ECO:0000256" key="1">
    <source>
        <dbReference type="ARBA" id="ARBA00022801"/>
    </source>
</evidence>
<organism evidence="6 7">
    <name type="scientific">Phormidium yuhuli AB48</name>
    <dbReference type="NCBI Taxonomy" id="2940671"/>
    <lineage>
        <taxon>Bacteria</taxon>
        <taxon>Bacillati</taxon>
        <taxon>Cyanobacteriota</taxon>
        <taxon>Cyanophyceae</taxon>
        <taxon>Oscillatoriophycideae</taxon>
        <taxon>Oscillatoriales</taxon>
        <taxon>Oscillatoriaceae</taxon>
        <taxon>Phormidium</taxon>
        <taxon>Phormidium yuhuli</taxon>
    </lineage>
</organism>
<dbReference type="Gene3D" id="3.40.50.1820">
    <property type="entry name" value="alpha/beta hydrolase"/>
    <property type="match status" value="1"/>
</dbReference>
<name>A0ABY5AVM6_9CYAN</name>
<sequence>MRRSRFRSALMFCGLLLGSVILTLSLPGWSAERITANYSLFERSVSVTALETYARTGKVERDLAPYIRFAPPQLRETIREALSARAEVDAVAVSQFLYTPQGEALLQRLGEAIRLGSGGSGYFGLRSALILAAADEAEGLTLLNVLRHFPTNTVRLDFNQTLRMAQELQTLIRDNNQAVASVANQSLLEAEANSGVISSLRNLTRLGDYSWEVTSLNLRDRERALPWGYPLIVDLYLPRQVLSAPIVVISHGLGSNRESFEYLAEHLASHGFAVLVPEHSGSSAQHMDALLRGQAQEIARPQEFLDRPLDVTFALNSLEQQAITDRQLSDRLDFKRVGVIGQSFGGYTALTLAGASINFPELQNRCGENQQRQSWNVSLFLQCRALDLFATASDNPLNFRDPRVQGIIALNPIGSALFGPEGYGDIQIPVMLLAGGADTVSPAIAEQIPPFSWLTTPNRYFVLLPEATHFSVIGTSERDTVTLPGDIIGPNPQVAQSYVKALSLAFLQTHIVGNSEFAAYLNAAYAQEMSQEPISLFLVQGDFDRFREADSLASRHL</sequence>
<dbReference type="PANTHER" id="PTHR10272">
    <property type="entry name" value="PLATELET-ACTIVATING FACTOR ACETYLHYDROLASE"/>
    <property type="match status" value="1"/>
</dbReference>
<dbReference type="PANTHER" id="PTHR10272:SF13">
    <property type="entry name" value="POLY(ETHYLENE TEREPHTHALATE) HYDROLASE"/>
    <property type="match status" value="1"/>
</dbReference>
<dbReference type="EMBL" id="CP098611">
    <property type="protein sequence ID" value="USR92796.1"/>
    <property type="molecule type" value="Genomic_DNA"/>
</dbReference>
<evidence type="ECO:0000256" key="2">
    <source>
        <dbReference type="ARBA" id="ARBA00022963"/>
    </source>
</evidence>
<keyword evidence="2" id="KW-0442">Lipid degradation</keyword>
<dbReference type="SUPFAM" id="SSF53474">
    <property type="entry name" value="alpha/beta-Hydrolases"/>
    <property type="match status" value="1"/>
</dbReference>
<evidence type="ECO:0000259" key="4">
    <source>
        <dbReference type="Pfam" id="PF00561"/>
    </source>
</evidence>
<keyword evidence="3" id="KW-0443">Lipid metabolism</keyword>
<evidence type="ECO:0000313" key="7">
    <source>
        <dbReference type="Proteomes" id="UP001056708"/>
    </source>
</evidence>
<dbReference type="GO" id="GO:0016787">
    <property type="term" value="F:hydrolase activity"/>
    <property type="evidence" value="ECO:0007669"/>
    <property type="project" value="UniProtKB-KW"/>
</dbReference>
<dbReference type="InterPro" id="IPR029058">
    <property type="entry name" value="AB_hydrolase_fold"/>
</dbReference>
<protein>
    <submittedName>
        <fullName evidence="6">Alpha/beta hydrolase</fullName>
    </submittedName>
</protein>
<evidence type="ECO:0000313" key="6">
    <source>
        <dbReference type="EMBL" id="USR92796.1"/>
    </source>
</evidence>
<feature type="domain" description="AB hydrolase-1" evidence="4">
    <location>
        <begin position="245"/>
        <end position="354"/>
    </location>
</feature>
<dbReference type="Proteomes" id="UP001056708">
    <property type="component" value="Chromosome"/>
</dbReference>
<proteinExistence type="predicted"/>
<gene>
    <name evidence="6" type="ORF">NEA10_08820</name>
</gene>
<accession>A0ABY5AVM6</accession>
<keyword evidence="7" id="KW-1185">Reference proteome</keyword>
<dbReference type="InterPro" id="IPR000073">
    <property type="entry name" value="AB_hydrolase_1"/>
</dbReference>
<dbReference type="InterPro" id="IPR010802">
    <property type="entry name" value="DUF1400"/>
</dbReference>